<evidence type="ECO:0000313" key="4">
    <source>
        <dbReference type="Proteomes" id="UP001206595"/>
    </source>
</evidence>
<dbReference type="Proteomes" id="UP001206595">
    <property type="component" value="Unassembled WGS sequence"/>
</dbReference>
<evidence type="ECO:0000313" key="3">
    <source>
        <dbReference type="EMBL" id="KAI8577613.1"/>
    </source>
</evidence>
<dbReference type="PROSITE" id="PS50003">
    <property type="entry name" value="PH_DOMAIN"/>
    <property type="match status" value="2"/>
</dbReference>
<dbReference type="SUPFAM" id="SSF50729">
    <property type="entry name" value="PH domain-like"/>
    <property type="match status" value="2"/>
</dbReference>
<reference evidence="3" key="1">
    <citation type="submission" date="2021-06" db="EMBL/GenBank/DDBJ databases">
        <authorList>
            <consortium name="DOE Joint Genome Institute"/>
            <person name="Mondo S.J."/>
            <person name="Amses K.R."/>
            <person name="Simmons D.R."/>
            <person name="Longcore J.E."/>
            <person name="Seto K."/>
            <person name="Alves G.H."/>
            <person name="Bonds A.E."/>
            <person name="Quandt C.A."/>
            <person name="Davis W.J."/>
            <person name="Chang Y."/>
            <person name="Letcher P.M."/>
            <person name="Powell M.J."/>
            <person name="Kuo A."/>
            <person name="Labutti K."/>
            <person name="Pangilinan J."/>
            <person name="Andreopoulos W."/>
            <person name="Tritt A."/>
            <person name="Riley R."/>
            <person name="Hundley H."/>
            <person name="Johnson J."/>
            <person name="Lipzen A."/>
            <person name="Barry K."/>
            <person name="Berbee M.L."/>
            <person name="Buchler N.E."/>
            <person name="Grigoriev I.V."/>
            <person name="Spatafora J.W."/>
            <person name="Stajich J.E."/>
            <person name="James T.Y."/>
        </authorList>
    </citation>
    <scope>NUCLEOTIDE SEQUENCE</scope>
    <source>
        <strain evidence="3">AG</strain>
    </source>
</reference>
<feature type="region of interest" description="Disordered" evidence="1">
    <location>
        <begin position="432"/>
        <end position="460"/>
    </location>
</feature>
<feature type="compositionally biased region" description="Polar residues" evidence="1">
    <location>
        <begin position="440"/>
        <end position="451"/>
    </location>
</feature>
<feature type="region of interest" description="Disordered" evidence="1">
    <location>
        <begin position="1"/>
        <end position="28"/>
    </location>
</feature>
<dbReference type="GeneID" id="75915975"/>
<evidence type="ECO:0000256" key="1">
    <source>
        <dbReference type="SAM" id="MobiDB-lite"/>
    </source>
</evidence>
<name>A0AAD5E5K6_UMBRA</name>
<dbReference type="InterPro" id="IPR011993">
    <property type="entry name" value="PH-like_dom_sf"/>
</dbReference>
<organism evidence="3 4">
    <name type="scientific">Umbelopsis ramanniana AG</name>
    <dbReference type="NCBI Taxonomy" id="1314678"/>
    <lineage>
        <taxon>Eukaryota</taxon>
        <taxon>Fungi</taxon>
        <taxon>Fungi incertae sedis</taxon>
        <taxon>Mucoromycota</taxon>
        <taxon>Mucoromycotina</taxon>
        <taxon>Umbelopsidomycetes</taxon>
        <taxon>Umbelopsidales</taxon>
        <taxon>Umbelopsidaceae</taxon>
        <taxon>Umbelopsis</taxon>
    </lineage>
</organism>
<protein>
    <recommendedName>
        <fullName evidence="2">PH domain-containing protein</fullName>
    </recommendedName>
</protein>
<dbReference type="InterPro" id="IPR001849">
    <property type="entry name" value="PH_domain"/>
</dbReference>
<dbReference type="FunFam" id="2.30.29.30:FF:000286">
    <property type="entry name" value="PH-protein kinase domain containing protein"/>
    <property type="match status" value="2"/>
</dbReference>
<dbReference type="PANTHER" id="PTHR14336:SF8">
    <property type="entry name" value="PROTEIN OPY1"/>
    <property type="match status" value="1"/>
</dbReference>
<feature type="domain" description="PH" evidence="2">
    <location>
        <begin position="309"/>
        <end position="405"/>
    </location>
</feature>
<reference evidence="3" key="2">
    <citation type="journal article" date="2022" name="Proc. Natl. Acad. Sci. U.S.A.">
        <title>Diploid-dominant life cycles characterize the early evolution of Fungi.</title>
        <authorList>
            <person name="Amses K.R."/>
            <person name="Simmons D.R."/>
            <person name="Longcore J.E."/>
            <person name="Mondo S.J."/>
            <person name="Seto K."/>
            <person name="Jeronimo G.H."/>
            <person name="Bonds A.E."/>
            <person name="Quandt C.A."/>
            <person name="Davis W.J."/>
            <person name="Chang Y."/>
            <person name="Federici B.A."/>
            <person name="Kuo A."/>
            <person name="LaButti K."/>
            <person name="Pangilinan J."/>
            <person name="Andreopoulos W."/>
            <person name="Tritt A."/>
            <person name="Riley R."/>
            <person name="Hundley H."/>
            <person name="Johnson J."/>
            <person name="Lipzen A."/>
            <person name="Barry K."/>
            <person name="Lang B.F."/>
            <person name="Cuomo C.A."/>
            <person name="Buchler N.E."/>
            <person name="Grigoriev I.V."/>
            <person name="Spatafora J.W."/>
            <person name="Stajich J.E."/>
            <person name="James T.Y."/>
        </authorList>
    </citation>
    <scope>NUCLEOTIDE SEQUENCE</scope>
    <source>
        <strain evidence="3">AG</strain>
    </source>
</reference>
<evidence type="ECO:0000259" key="2">
    <source>
        <dbReference type="PROSITE" id="PS50003"/>
    </source>
</evidence>
<gene>
    <name evidence="3" type="ORF">K450DRAFT_250867</name>
</gene>
<proteinExistence type="predicted"/>
<accession>A0AAD5E5K6</accession>
<dbReference type="InterPro" id="IPR051707">
    <property type="entry name" value="PI-Interact_SigTrans_Reg"/>
</dbReference>
<dbReference type="AlphaFoldDB" id="A0AAD5E5K6"/>
<dbReference type="RefSeq" id="XP_051442617.1">
    <property type="nucleotide sequence ID" value="XM_051590632.1"/>
</dbReference>
<keyword evidence="4" id="KW-1185">Reference proteome</keyword>
<dbReference type="PANTHER" id="PTHR14336">
    <property type="entry name" value="TANDEM PH DOMAIN CONTAINING PROTEIN"/>
    <property type="match status" value="1"/>
</dbReference>
<sequence>MTSVPTSILKPTNQTVRQPLSEDDDDEDVLHHNTLSNARGYTSADDLEEDEDNLPAESADLLQLEKVIKAGYLLKKGEKRRTWKRRWFVLRATKMALYKDDKEYRLLRIIDMHDVHSTTEVKLKDKHKWVIGVVTPKRTFYLQAPSEHALNEWMQAFQQAKEEFKLLEHDDSNSSLNRDEEAAKELVSSYSSGTSPKAFSPLHNARRESQHSISSVLAASQEVVVSPRTRIPPLDIPGRRIPPPGVQDYLSTSISTTTSAGSPLSPINEQVARMHLGEDAMSSEDEDYRYDESTNSTVAAVEKEGDKNRVLFEGYLLKLGRNKSWRKRWFVLRSETLAYYENEKEYAPHRILPLSDVLDSLEIDPVSKNKRFVFKIVTVKRNFILCADQLDTMERWLDTLSVAVRRAKKVDQEVTRPVDNASGISGAGGVGGAGGALGGQPSNSGTRQVLSKSPAPGVGC</sequence>
<dbReference type="SMART" id="SM00233">
    <property type="entry name" value="PH"/>
    <property type="match status" value="2"/>
</dbReference>
<dbReference type="EMBL" id="MU620938">
    <property type="protein sequence ID" value="KAI8577613.1"/>
    <property type="molecule type" value="Genomic_DNA"/>
</dbReference>
<dbReference type="Pfam" id="PF00169">
    <property type="entry name" value="PH"/>
    <property type="match status" value="2"/>
</dbReference>
<feature type="compositionally biased region" description="Polar residues" evidence="1">
    <location>
        <begin position="1"/>
        <end position="18"/>
    </location>
</feature>
<feature type="region of interest" description="Disordered" evidence="1">
    <location>
        <begin position="188"/>
        <end position="213"/>
    </location>
</feature>
<feature type="compositionally biased region" description="Polar residues" evidence="1">
    <location>
        <begin position="188"/>
        <end position="197"/>
    </location>
</feature>
<dbReference type="Gene3D" id="2.30.29.30">
    <property type="entry name" value="Pleckstrin-homology domain (PH domain)/Phosphotyrosine-binding domain (PTB)"/>
    <property type="match status" value="2"/>
</dbReference>
<feature type="domain" description="PH" evidence="2">
    <location>
        <begin position="66"/>
        <end position="162"/>
    </location>
</feature>
<comment type="caution">
    <text evidence="3">The sequence shown here is derived from an EMBL/GenBank/DDBJ whole genome shotgun (WGS) entry which is preliminary data.</text>
</comment>